<evidence type="ECO:0000256" key="1">
    <source>
        <dbReference type="ARBA" id="ARBA00004251"/>
    </source>
</evidence>
<keyword evidence="6 15" id="KW-0732">Signal</keyword>
<dbReference type="InParanoid" id="A0A2G5CD87"/>
<keyword evidence="3" id="KW-1003">Cell membrane</keyword>
<evidence type="ECO:0000259" key="16">
    <source>
        <dbReference type="Pfam" id="PF08263"/>
    </source>
</evidence>
<evidence type="ECO:0000256" key="8">
    <source>
        <dbReference type="ARBA" id="ARBA00022741"/>
    </source>
</evidence>
<name>A0A2G5CD87_AQUCA</name>
<evidence type="ECO:0000256" key="3">
    <source>
        <dbReference type="ARBA" id="ARBA00022475"/>
    </source>
</evidence>
<dbReference type="FunFam" id="3.80.10.10:FF:000111">
    <property type="entry name" value="LRR receptor-like serine/threonine-protein kinase ERECTA"/>
    <property type="match status" value="1"/>
</dbReference>
<evidence type="ECO:0000256" key="14">
    <source>
        <dbReference type="SAM" id="Phobius"/>
    </source>
</evidence>
<dbReference type="STRING" id="218851.A0A2G5CD87"/>
<protein>
    <submittedName>
        <fullName evidence="18">Uncharacterized protein</fullName>
    </submittedName>
</protein>
<evidence type="ECO:0000256" key="9">
    <source>
        <dbReference type="ARBA" id="ARBA00022840"/>
    </source>
</evidence>
<dbReference type="PROSITE" id="PS51450">
    <property type="entry name" value="LRR"/>
    <property type="match status" value="2"/>
</dbReference>
<dbReference type="FunFam" id="3.80.10.10:FF:001347">
    <property type="entry name" value="LRR receptor-like serine/threonine-protein kinase GSO2"/>
    <property type="match status" value="1"/>
</dbReference>
<dbReference type="Pfam" id="PF08263">
    <property type="entry name" value="LRRNT_2"/>
    <property type="match status" value="1"/>
</dbReference>
<keyword evidence="10 14" id="KW-1133">Transmembrane helix</keyword>
<evidence type="ECO:0000256" key="6">
    <source>
        <dbReference type="ARBA" id="ARBA00022729"/>
    </source>
</evidence>
<dbReference type="PRINTS" id="PR00019">
    <property type="entry name" value="LEURICHRPT"/>
</dbReference>
<gene>
    <name evidence="18" type="ORF">AQUCO_06100026v1</name>
</gene>
<dbReference type="PANTHER" id="PTHR48063">
    <property type="entry name" value="LRR RECEPTOR-LIKE KINASE"/>
    <property type="match status" value="1"/>
</dbReference>
<keyword evidence="11 14" id="KW-0472">Membrane</keyword>
<dbReference type="Proteomes" id="UP000230069">
    <property type="component" value="Unassembled WGS sequence"/>
</dbReference>
<evidence type="ECO:0000259" key="17">
    <source>
        <dbReference type="Pfam" id="PF23598"/>
    </source>
</evidence>
<dbReference type="SUPFAM" id="SSF52058">
    <property type="entry name" value="L domain-like"/>
    <property type="match status" value="2"/>
</dbReference>
<evidence type="ECO:0000256" key="15">
    <source>
        <dbReference type="SAM" id="SignalP"/>
    </source>
</evidence>
<dbReference type="EMBL" id="KZ305078">
    <property type="protein sequence ID" value="PIA29234.1"/>
    <property type="molecule type" value="Genomic_DNA"/>
</dbReference>
<dbReference type="Pfam" id="PF00560">
    <property type="entry name" value="LRR_1"/>
    <property type="match status" value="8"/>
</dbReference>
<proteinExistence type="inferred from homology"/>
<reference evidence="18 19" key="1">
    <citation type="submission" date="2017-09" db="EMBL/GenBank/DDBJ databases">
        <title>WGS assembly of Aquilegia coerulea Goldsmith.</title>
        <authorList>
            <person name="Hodges S."/>
            <person name="Kramer E."/>
            <person name="Nordborg M."/>
            <person name="Tomkins J."/>
            <person name="Borevitz J."/>
            <person name="Derieg N."/>
            <person name="Yan J."/>
            <person name="Mihaltcheva S."/>
            <person name="Hayes R.D."/>
            <person name="Rokhsar D."/>
        </authorList>
    </citation>
    <scope>NUCLEOTIDE SEQUENCE [LARGE SCALE GENOMIC DNA]</scope>
    <source>
        <strain evidence="19">cv. Goldsmith</strain>
    </source>
</reference>
<keyword evidence="8" id="KW-0547">Nucleotide-binding</keyword>
<dbReference type="GO" id="GO:0005524">
    <property type="term" value="F:ATP binding"/>
    <property type="evidence" value="ECO:0007669"/>
    <property type="project" value="UniProtKB-KW"/>
</dbReference>
<keyword evidence="7" id="KW-0677">Repeat</keyword>
<keyword evidence="4" id="KW-0433">Leucine-rich repeat</keyword>
<dbReference type="FunFam" id="3.80.10.10:FF:000095">
    <property type="entry name" value="LRR receptor-like serine/threonine-protein kinase GSO1"/>
    <property type="match status" value="1"/>
</dbReference>
<feature type="chain" id="PRO_5013606227" evidence="15">
    <location>
        <begin position="24"/>
        <end position="741"/>
    </location>
</feature>
<dbReference type="InterPro" id="IPR003591">
    <property type="entry name" value="Leu-rich_rpt_typical-subtyp"/>
</dbReference>
<dbReference type="InterPro" id="IPR055414">
    <property type="entry name" value="LRR_R13L4/SHOC2-like"/>
</dbReference>
<feature type="signal peptide" evidence="15">
    <location>
        <begin position="1"/>
        <end position="23"/>
    </location>
</feature>
<dbReference type="Pfam" id="PF13855">
    <property type="entry name" value="LRR_8"/>
    <property type="match status" value="1"/>
</dbReference>
<keyword evidence="9" id="KW-0067">ATP-binding</keyword>
<dbReference type="InterPro" id="IPR032675">
    <property type="entry name" value="LRR_dom_sf"/>
</dbReference>
<evidence type="ECO:0000256" key="13">
    <source>
        <dbReference type="ARBA" id="ARBA00023180"/>
    </source>
</evidence>
<feature type="domain" description="Leucine-rich repeat-containing N-terminal plant-type" evidence="16">
    <location>
        <begin position="28"/>
        <end position="65"/>
    </location>
</feature>
<evidence type="ECO:0000256" key="10">
    <source>
        <dbReference type="ARBA" id="ARBA00022989"/>
    </source>
</evidence>
<dbReference type="InterPro" id="IPR013210">
    <property type="entry name" value="LRR_N_plant-typ"/>
</dbReference>
<evidence type="ECO:0000256" key="2">
    <source>
        <dbReference type="ARBA" id="ARBA00009592"/>
    </source>
</evidence>
<evidence type="ECO:0000256" key="7">
    <source>
        <dbReference type="ARBA" id="ARBA00022737"/>
    </source>
</evidence>
<dbReference type="InterPro" id="IPR046956">
    <property type="entry name" value="RLP23-like"/>
</dbReference>
<keyword evidence="12" id="KW-0675">Receptor</keyword>
<evidence type="ECO:0000313" key="18">
    <source>
        <dbReference type="EMBL" id="PIA29234.1"/>
    </source>
</evidence>
<dbReference type="InterPro" id="IPR001611">
    <property type="entry name" value="Leu-rich_rpt"/>
</dbReference>
<accession>A0A2G5CD87</accession>
<evidence type="ECO:0000256" key="12">
    <source>
        <dbReference type="ARBA" id="ARBA00023170"/>
    </source>
</evidence>
<dbReference type="SMART" id="SM00365">
    <property type="entry name" value="LRR_SD22"/>
    <property type="match status" value="5"/>
</dbReference>
<keyword evidence="5 14" id="KW-0812">Transmembrane</keyword>
<sequence>MVMPKSIRFVLFVFLFMAAKALSIHCSENERNALLSFKHGLTNGTIALSSWVGQDCCKWEGVNCDDFSGHVIQLYLTGNYLQGEISASLGELSSLEELHFSFNYLSGQIPMSIGRLPNLTVLSFASNRLSGQIPKSFGRLSNLETLDLSSNKLNGSVPEFLGQLSKLTILNLNDNSFSGVVSELHFKKLSKLVSLYLGGNSLSLNITSGWVPPFQLEYLDLGSCDVGTLFPAWLRTQSSLSYLVMSNAGISDSIPHWFLNLTSNTEFLDLSRNQIYGKLPSFVGFQPDSELILSSNKFEGSLPIFPSDLMVLDLTNNKISGIIPEDMGLDGFSIKSLSLSNNCITGTIPSSLCKLGYLEFLDLSKNHLSGHLPQCLSELDHIIVMDLASNNLKGTIPSSFFQLSSLTSLHLSKNKFHGELPSSLQNCQNLSLLDLGDNFLSGEIPTWIGERLPYLEILGLRSNKFNGTLSPKLCYLNELRILDVANNNLSGTIPRCFDNFSAMVFGYIHLRPNPLYYDDDSSFQVIKGRELEYSKELLHLVSNMDLSDNNLVGQIPEELTNLSGLIGLNLSGNNLIGSIPKRIGQMKSMQSLDLSMNHLSGVIPPSISSLFGLSYLNLSHNNLSGEIPSGNQLQTLYDPCIYNGNSELCGYPLQKKCTGDHKPPQIPVSSVDQKQDDKGIDFITIWFYSGMASGFVAGFCGVWGILFFKKTWRYAYFGFVDDTGDMIYVAIVTRINRLKRN</sequence>
<comment type="similarity">
    <text evidence="2">Belongs to the RLP family.</text>
</comment>
<dbReference type="Gene3D" id="3.80.10.10">
    <property type="entry name" value="Ribonuclease Inhibitor"/>
    <property type="match status" value="3"/>
</dbReference>
<organism evidence="18 19">
    <name type="scientific">Aquilegia coerulea</name>
    <name type="common">Rocky mountain columbine</name>
    <dbReference type="NCBI Taxonomy" id="218851"/>
    <lineage>
        <taxon>Eukaryota</taxon>
        <taxon>Viridiplantae</taxon>
        <taxon>Streptophyta</taxon>
        <taxon>Embryophyta</taxon>
        <taxon>Tracheophyta</taxon>
        <taxon>Spermatophyta</taxon>
        <taxon>Magnoliopsida</taxon>
        <taxon>Ranunculales</taxon>
        <taxon>Ranunculaceae</taxon>
        <taxon>Thalictroideae</taxon>
        <taxon>Aquilegia</taxon>
    </lineage>
</organism>
<dbReference type="AlphaFoldDB" id="A0A2G5CD87"/>
<keyword evidence="19" id="KW-1185">Reference proteome</keyword>
<evidence type="ECO:0000256" key="11">
    <source>
        <dbReference type="ARBA" id="ARBA00023136"/>
    </source>
</evidence>
<evidence type="ECO:0000256" key="4">
    <source>
        <dbReference type="ARBA" id="ARBA00022614"/>
    </source>
</evidence>
<keyword evidence="13" id="KW-0325">Glycoprotein</keyword>
<feature type="domain" description="Disease resistance R13L4/SHOC-2-like LRR" evidence="17">
    <location>
        <begin position="83"/>
        <end position="245"/>
    </location>
</feature>
<dbReference type="Pfam" id="PF23598">
    <property type="entry name" value="LRR_14"/>
    <property type="match status" value="1"/>
</dbReference>
<dbReference type="FunFam" id="3.80.10.10:FF:000101">
    <property type="entry name" value="LRR receptor-like serine/threonine-protein kinase ERECTA"/>
    <property type="match status" value="1"/>
</dbReference>
<dbReference type="SMART" id="SM00369">
    <property type="entry name" value="LRR_TYP"/>
    <property type="match status" value="8"/>
</dbReference>
<dbReference type="OrthoDB" id="1060944at2759"/>
<evidence type="ECO:0000256" key="5">
    <source>
        <dbReference type="ARBA" id="ARBA00022692"/>
    </source>
</evidence>
<comment type="subcellular location">
    <subcellularLocation>
        <location evidence="1">Cell membrane</location>
        <topology evidence="1">Single-pass type I membrane protein</topology>
    </subcellularLocation>
</comment>
<evidence type="ECO:0000313" key="19">
    <source>
        <dbReference type="Proteomes" id="UP000230069"/>
    </source>
</evidence>
<feature type="transmembrane region" description="Helical" evidence="14">
    <location>
        <begin position="685"/>
        <end position="708"/>
    </location>
</feature>
<dbReference type="GO" id="GO:0005886">
    <property type="term" value="C:plasma membrane"/>
    <property type="evidence" value="ECO:0007669"/>
    <property type="project" value="UniProtKB-SubCell"/>
</dbReference>
<dbReference type="PANTHER" id="PTHR48063:SF112">
    <property type="entry name" value="RECEPTOR LIKE PROTEIN 30-LIKE"/>
    <property type="match status" value="1"/>
</dbReference>